<comment type="caution">
    <text evidence="8">The sequence shown here is derived from an EMBL/GenBank/DDBJ whole genome shotgun (WGS) entry which is preliminary data.</text>
</comment>
<name>A0A4Y9ZUT6_9AGAM</name>
<gene>
    <name evidence="8" type="ORF">EWM64_g6081</name>
</gene>
<proteinExistence type="predicted"/>
<sequence length="614" mass="70359">MDELSVIEARRLASEDTQQPDTQTPGANLDSELWIDRYRPKRFVDLLGDERLHREVTTWVKEWDHCVFGKRKAKRKTREDEGGNYLPEDEYHRPNEKSSNFIQKLVQLTYDRPFKDRRKKQKGGKRPLLRPIICICNDLYAASLAKLRPVARIVRFTRPADIHIVKRLRDVCEYEDLKAEPRALSTLVAIALGDLRGCLNTLQFIKSRNQQVTEQMIRMATAGMKENESSFLNVLNNLFLPMSKKRIKELGLGEEEETKYVDRLSRELDGSGALDRIATGCFEHYAKRHQHDATFSKYLKANEWLVSYDLLSNRMRSEQEYALMPYLSYMLVPFYPLFQERGGERVERPKADWETYVKTKANEEIYKSLAHAVRTGNGRRTGHYRDLVSEQILHLEFAPYLNRIISPPLRPVNSQVIRPEEKAILSRLVNIMVSLELRFVQEKAEDGQLMYRLDPPIDVFVTYDGKRAADIAVSRYAVRHLVAAEIDAQLITRQAEAVERSKASRPSFFGQRPAEDDADVVEGDGIDPEGEGTLGRAGPDEQRPRKKAKKVDIADKPAVDFFGRLIVPKAATTGTKPNSAAARKQPEKAYKVSYKYNEGNSAAVRKPVKVSSFL</sequence>
<feature type="compositionally biased region" description="Acidic residues" evidence="7">
    <location>
        <begin position="516"/>
        <end position="530"/>
    </location>
</feature>
<dbReference type="GO" id="GO:0005634">
    <property type="term" value="C:nucleus"/>
    <property type="evidence" value="ECO:0007669"/>
    <property type="project" value="UniProtKB-SubCell"/>
</dbReference>
<dbReference type="Gene3D" id="1.10.8.60">
    <property type="match status" value="1"/>
</dbReference>
<comment type="subcellular location">
    <subcellularLocation>
        <location evidence="1">Nucleus</location>
    </subcellularLocation>
</comment>
<dbReference type="OrthoDB" id="2195431at2759"/>
<dbReference type="PANTHER" id="PTHR46765:SF1">
    <property type="entry name" value="P-LOOP CONTAINING NUCLEOSIDE TRIPHOSPHATE HYDROLASES SUPERFAMILY PROTEIN"/>
    <property type="match status" value="1"/>
</dbReference>
<dbReference type="InterPro" id="IPR053016">
    <property type="entry name" value="CTF18-RFC_complex"/>
</dbReference>
<evidence type="ECO:0000256" key="1">
    <source>
        <dbReference type="ARBA" id="ARBA00004123"/>
    </source>
</evidence>
<dbReference type="GO" id="GO:0003677">
    <property type="term" value="F:DNA binding"/>
    <property type="evidence" value="ECO:0007669"/>
    <property type="project" value="UniProtKB-KW"/>
</dbReference>
<evidence type="ECO:0000256" key="5">
    <source>
        <dbReference type="ARBA" id="ARBA00023242"/>
    </source>
</evidence>
<keyword evidence="6" id="KW-0131">Cell cycle</keyword>
<reference evidence="8 9" key="1">
    <citation type="submission" date="2019-02" db="EMBL/GenBank/DDBJ databases">
        <title>Genome sequencing of the rare red list fungi Hericium alpestre (H. flagellum).</title>
        <authorList>
            <person name="Buettner E."/>
            <person name="Kellner H."/>
        </authorList>
    </citation>
    <scope>NUCLEOTIDE SEQUENCE [LARGE SCALE GENOMIC DNA]</scope>
    <source>
        <strain evidence="8 9">DSM 108284</strain>
    </source>
</reference>
<dbReference type="STRING" id="135208.A0A4Y9ZUT6"/>
<organism evidence="8 9">
    <name type="scientific">Hericium alpestre</name>
    <dbReference type="NCBI Taxonomy" id="135208"/>
    <lineage>
        <taxon>Eukaryota</taxon>
        <taxon>Fungi</taxon>
        <taxon>Dikarya</taxon>
        <taxon>Basidiomycota</taxon>
        <taxon>Agaricomycotina</taxon>
        <taxon>Agaricomycetes</taxon>
        <taxon>Russulales</taxon>
        <taxon>Hericiaceae</taxon>
        <taxon>Hericium</taxon>
    </lineage>
</organism>
<dbReference type="EMBL" id="SFCI01000789">
    <property type="protein sequence ID" value="TFY77930.1"/>
    <property type="molecule type" value="Genomic_DNA"/>
</dbReference>
<protein>
    <submittedName>
        <fullName evidence="8">Uncharacterized protein</fullName>
    </submittedName>
</protein>
<evidence type="ECO:0000313" key="8">
    <source>
        <dbReference type="EMBL" id="TFY77930.1"/>
    </source>
</evidence>
<evidence type="ECO:0000256" key="3">
    <source>
        <dbReference type="ARBA" id="ARBA00022840"/>
    </source>
</evidence>
<keyword evidence="4" id="KW-0238">DNA-binding</keyword>
<accession>A0A4Y9ZUT6</accession>
<keyword evidence="5" id="KW-0539">Nucleus</keyword>
<dbReference type="CDD" id="cd18140">
    <property type="entry name" value="HLD_clamp_RFC"/>
    <property type="match status" value="1"/>
</dbReference>
<evidence type="ECO:0000313" key="9">
    <source>
        <dbReference type="Proteomes" id="UP000298061"/>
    </source>
</evidence>
<evidence type="ECO:0000256" key="4">
    <source>
        <dbReference type="ARBA" id="ARBA00023125"/>
    </source>
</evidence>
<dbReference type="PANTHER" id="PTHR46765">
    <property type="entry name" value="P-LOOP CONTAINING NUCLEOSIDE TRIPHOSPHATE HYDROLASES SUPERFAMILY PROTEIN"/>
    <property type="match status" value="1"/>
</dbReference>
<dbReference type="InterPro" id="IPR047854">
    <property type="entry name" value="RFC_lid"/>
</dbReference>
<keyword evidence="9" id="KW-1185">Reference proteome</keyword>
<evidence type="ECO:0000256" key="7">
    <source>
        <dbReference type="SAM" id="MobiDB-lite"/>
    </source>
</evidence>
<keyword evidence="3" id="KW-0067">ATP-binding</keyword>
<feature type="region of interest" description="Disordered" evidence="7">
    <location>
        <begin position="502"/>
        <end position="550"/>
    </location>
</feature>
<evidence type="ECO:0000256" key="6">
    <source>
        <dbReference type="ARBA" id="ARBA00023306"/>
    </source>
</evidence>
<dbReference type="InterPro" id="IPR027417">
    <property type="entry name" value="P-loop_NTPase"/>
</dbReference>
<dbReference type="Gene3D" id="3.40.50.300">
    <property type="entry name" value="P-loop containing nucleotide triphosphate hydrolases"/>
    <property type="match status" value="1"/>
</dbReference>
<keyword evidence="2" id="KW-0547">Nucleotide-binding</keyword>
<evidence type="ECO:0000256" key="2">
    <source>
        <dbReference type="ARBA" id="ARBA00022741"/>
    </source>
</evidence>
<dbReference type="AlphaFoldDB" id="A0A4Y9ZUT6"/>
<dbReference type="Proteomes" id="UP000298061">
    <property type="component" value="Unassembled WGS sequence"/>
</dbReference>
<dbReference type="GO" id="GO:0005524">
    <property type="term" value="F:ATP binding"/>
    <property type="evidence" value="ECO:0007669"/>
    <property type="project" value="UniProtKB-KW"/>
</dbReference>
<dbReference type="SUPFAM" id="SSF52540">
    <property type="entry name" value="P-loop containing nucleoside triphosphate hydrolases"/>
    <property type="match status" value="1"/>
</dbReference>